<evidence type="ECO:0000256" key="9">
    <source>
        <dbReference type="ARBA" id="ARBA00068695"/>
    </source>
</evidence>
<evidence type="ECO:0000256" key="8">
    <source>
        <dbReference type="ARBA" id="ARBA00066629"/>
    </source>
</evidence>
<gene>
    <name evidence="14" type="ORF">H8710_04445</name>
</gene>
<keyword evidence="15" id="KW-1185">Reference proteome</keyword>
<evidence type="ECO:0000256" key="11">
    <source>
        <dbReference type="PIRNR" id="PIRNR006444"/>
    </source>
</evidence>
<evidence type="ECO:0000256" key="3">
    <source>
        <dbReference type="ARBA" id="ARBA00022553"/>
    </source>
</evidence>
<comment type="caution">
    <text evidence="14">The sequence shown here is derived from an EMBL/GenBank/DDBJ whole genome shotgun (WGS) entry which is preliminary data.</text>
</comment>
<evidence type="ECO:0000259" key="13">
    <source>
        <dbReference type="Pfam" id="PF14535"/>
    </source>
</evidence>
<dbReference type="CDD" id="cd05913">
    <property type="entry name" value="PaaK"/>
    <property type="match status" value="1"/>
</dbReference>
<dbReference type="GO" id="GO:0047475">
    <property type="term" value="F:phenylacetate-CoA ligase activity"/>
    <property type="evidence" value="ECO:0007669"/>
    <property type="project" value="UniProtKB-EC"/>
</dbReference>
<dbReference type="EC" id="6.2.1.30" evidence="8 11"/>
<organism evidence="14 15">
    <name type="scientific">Fumia xinanensis</name>
    <dbReference type="NCBI Taxonomy" id="2763659"/>
    <lineage>
        <taxon>Bacteria</taxon>
        <taxon>Bacillati</taxon>
        <taxon>Bacillota</taxon>
        <taxon>Clostridia</taxon>
        <taxon>Eubacteriales</taxon>
        <taxon>Oscillospiraceae</taxon>
        <taxon>Fumia</taxon>
    </lineage>
</organism>
<comment type="pathway">
    <text evidence="6 11">Aromatic compound metabolism; phenylacetate degradation.</text>
</comment>
<dbReference type="Proteomes" id="UP000610760">
    <property type="component" value="Unassembled WGS sequence"/>
</dbReference>
<dbReference type="InterPro" id="IPR045851">
    <property type="entry name" value="AMP-bd_C_sf"/>
</dbReference>
<dbReference type="GO" id="GO:0010124">
    <property type="term" value="P:phenylacetate catabolic process"/>
    <property type="evidence" value="ECO:0007669"/>
    <property type="project" value="UniProtKB-UniRule"/>
</dbReference>
<comment type="catalytic activity">
    <reaction evidence="11">
        <text>2-phenylacetate + ATP + CoA = phenylacetyl-CoA + AMP + diphosphate</text>
        <dbReference type="Rhea" id="RHEA:20956"/>
        <dbReference type="ChEBI" id="CHEBI:18401"/>
        <dbReference type="ChEBI" id="CHEBI:30616"/>
        <dbReference type="ChEBI" id="CHEBI:33019"/>
        <dbReference type="ChEBI" id="CHEBI:57287"/>
        <dbReference type="ChEBI" id="CHEBI:57390"/>
        <dbReference type="ChEBI" id="CHEBI:456215"/>
        <dbReference type="EC" id="6.2.1.30"/>
    </reaction>
</comment>
<accession>A0A926E1L5</accession>
<evidence type="ECO:0000256" key="10">
    <source>
        <dbReference type="ARBA" id="ARBA00075111"/>
    </source>
</evidence>
<dbReference type="PANTHER" id="PTHR43439:SF2">
    <property type="entry name" value="ENZYME, PUTATIVE (JCVI)-RELATED"/>
    <property type="match status" value="1"/>
</dbReference>
<reference evidence="14" key="1">
    <citation type="submission" date="2020-08" db="EMBL/GenBank/DDBJ databases">
        <title>Genome public.</title>
        <authorList>
            <person name="Liu C."/>
            <person name="Sun Q."/>
        </authorList>
    </citation>
    <scope>NUCLEOTIDE SEQUENCE</scope>
    <source>
        <strain evidence="14">NSJ-33</strain>
    </source>
</reference>
<dbReference type="InterPro" id="IPR051414">
    <property type="entry name" value="Adenylate-forming_Reductase"/>
</dbReference>
<evidence type="ECO:0000259" key="12">
    <source>
        <dbReference type="Pfam" id="PF00501"/>
    </source>
</evidence>
<evidence type="ECO:0000313" key="15">
    <source>
        <dbReference type="Proteomes" id="UP000610760"/>
    </source>
</evidence>
<dbReference type="Gene3D" id="3.30.300.30">
    <property type="match status" value="1"/>
</dbReference>
<dbReference type="Pfam" id="PF14535">
    <property type="entry name" value="AMP-binding_C_2"/>
    <property type="match status" value="1"/>
</dbReference>
<dbReference type="InterPro" id="IPR000873">
    <property type="entry name" value="AMP-dep_synth/lig_dom"/>
</dbReference>
<dbReference type="GO" id="GO:0000166">
    <property type="term" value="F:nucleotide binding"/>
    <property type="evidence" value="ECO:0007669"/>
    <property type="project" value="UniProtKB-KW"/>
</dbReference>
<dbReference type="Gene3D" id="3.40.50.12780">
    <property type="entry name" value="N-terminal domain of ligase-like"/>
    <property type="match status" value="1"/>
</dbReference>
<evidence type="ECO:0000313" key="14">
    <source>
        <dbReference type="EMBL" id="MBC8559317.1"/>
    </source>
</evidence>
<feature type="domain" description="AMP-dependent synthetase/ligase" evidence="12">
    <location>
        <begin position="83"/>
        <end position="285"/>
    </location>
</feature>
<protein>
    <recommendedName>
        <fullName evidence="9 11">Phenylacetate-coenzyme A ligase</fullName>
        <ecNumber evidence="8 11">6.2.1.30</ecNumber>
    </recommendedName>
    <alternativeName>
        <fullName evidence="10 11">Phenylacetyl-CoA ligase</fullName>
    </alternativeName>
</protein>
<proteinExistence type="inferred from homology"/>
<dbReference type="SUPFAM" id="SSF56801">
    <property type="entry name" value="Acetyl-CoA synthetase-like"/>
    <property type="match status" value="1"/>
</dbReference>
<evidence type="ECO:0000256" key="6">
    <source>
        <dbReference type="ARBA" id="ARBA00060591"/>
    </source>
</evidence>
<keyword evidence="3" id="KW-0597">Phosphoprotein</keyword>
<name>A0A926E1L5_9FIRM</name>
<dbReference type="EMBL" id="JACRSV010000001">
    <property type="protein sequence ID" value="MBC8559317.1"/>
    <property type="molecule type" value="Genomic_DNA"/>
</dbReference>
<dbReference type="InterPro" id="IPR042099">
    <property type="entry name" value="ANL_N_sf"/>
</dbReference>
<dbReference type="RefSeq" id="WP_249294216.1">
    <property type="nucleotide sequence ID" value="NZ_JACRSV010000001.1"/>
</dbReference>
<evidence type="ECO:0000256" key="7">
    <source>
        <dbReference type="ARBA" id="ARBA00061566"/>
    </source>
</evidence>
<comment type="subunit">
    <text evidence="1">Monomer.</text>
</comment>
<keyword evidence="5 11" id="KW-0547">Nucleotide-binding</keyword>
<evidence type="ECO:0000256" key="5">
    <source>
        <dbReference type="ARBA" id="ARBA00022741"/>
    </source>
</evidence>
<evidence type="ECO:0000256" key="4">
    <source>
        <dbReference type="ARBA" id="ARBA00022598"/>
    </source>
</evidence>
<dbReference type="PANTHER" id="PTHR43439">
    <property type="entry name" value="PHENYLACETATE-COENZYME A LIGASE"/>
    <property type="match status" value="1"/>
</dbReference>
<keyword evidence="4 11" id="KW-0436">Ligase</keyword>
<dbReference type="FunFam" id="3.40.50.12780:FF:000016">
    <property type="entry name" value="Phenylacetate-coenzyme A ligase"/>
    <property type="match status" value="1"/>
</dbReference>
<sequence length="433" mass="48502">MFFQKEIETMSRGEIEAIQLERLKWVVDYCDRNVEFYHKRLQKAGVTADKIKSLKDVRHIPVTTKEDIRDTYPFGLFAQPMKNIVRVHASSGTTGKPTVVGYTKKDLDTWSDLVARLCVAAGASDEDIVQISFGYGLFTGALGLHYGLEKIGATVVPCSSGNTEKQVMLMKDFGTTALVSTPSYALHMSEVAHEHGITNDQLQLRLGLFGSEGCTPEMRDQIEKSFGVFATDNYGMSELMGPGVSGECELRCGMHIAEDHFLPEIVNPDTLEAMGEGETGELIITTLTKEGFPMLRYRTKDLTTITYEPCACGRTHARMEKIKGRSDDMLKIRGVNVFPTQIESVLMSQPHIGGHYELVIRREGYRDTLEVRVELINGDLLEHYGELEALRNSIHAQLKTVLGIESKVTLCEPKTLERYQGKAKRIIDLREQK</sequence>
<feature type="domain" description="AMP-dependent ligase C-terminal" evidence="13">
    <location>
        <begin position="334"/>
        <end position="430"/>
    </location>
</feature>
<keyword evidence="2" id="KW-0596">Phosphopantetheine</keyword>
<dbReference type="Pfam" id="PF00501">
    <property type="entry name" value="AMP-binding"/>
    <property type="match status" value="1"/>
</dbReference>
<dbReference type="AlphaFoldDB" id="A0A926E1L5"/>
<evidence type="ECO:0000256" key="1">
    <source>
        <dbReference type="ARBA" id="ARBA00011245"/>
    </source>
</evidence>
<evidence type="ECO:0000256" key="2">
    <source>
        <dbReference type="ARBA" id="ARBA00022450"/>
    </source>
</evidence>
<comment type="function">
    <text evidence="11">Catalyzes the activation of phenylacetic acid (PA) to phenylacetyl-CoA (PA-CoA).</text>
</comment>
<dbReference type="PIRSF" id="PIRSF006444">
    <property type="entry name" value="PaaK"/>
    <property type="match status" value="1"/>
</dbReference>
<dbReference type="InterPro" id="IPR011880">
    <property type="entry name" value="PA_CoA_ligase"/>
</dbReference>
<dbReference type="InterPro" id="IPR028154">
    <property type="entry name" value="AMP-dep_Lig_C"/>
</dbReference>
<comment type="similarity">
    <text evidence="7 11">Belongs to the phenylacetyl-CoA ligase family.</text>
</comment>